<reference evidence="2" key="1">
    <citation type="journal article" date="2022" name="Int. J. Syst. Evol. Microbiol.">
        <title>Nanobdella aerobiophila gen. nov., sp. nov., a thermoacidophilic, obligate ectosymbiotic archaeon, and proposal of Nanobdellaceae fam. nov., Nanobdellales ord. nov. and Nanobdellia class. nov.</title>
        <authorList>
            <person name="Kato S."/>
            <person name="Ogasawara A."/>
            <person name="Itoh T."/>
            <person name="Sakai H.D."/>
            <person name="Shimizu M."/>
            <person name="Yuki M."/>
            <person name="Kaneko M."/>
            <person name="Takashina T."/>
            <person name="Ohkuma M."/>
        </authorList>
    </citation>
    <scope>NUCLEOTIDE SEQUENCE [LARGE SCALE GENOMIC DNA]</scope>
    <source>
        <strain evidence="2">MJ1</strain>
    </source>
</reference>
<protein>
    <submittedName>
        <fullName evidence="1">Uncharacterized protein</fullName>
    </submittedName>
</protein>
<dbReference type="RefSeq" id="WP_258393179.1">
    <property type="nucleotide sequence ID" value="NZ_AP019769.1"/>
</dbReference>
<sequence>MNIYEKYLKSEIRKSKKFKKNNTINIISVKSNTKNFSIDILNKLNNKHNIGYKIILKEYNNIEDIILEKDSIIILPIEGVFLSFLIYNYNKEEKYKYLITKNNEYIFNIGYDISEYYISKINNLEPVFFTEKYKNILKFIYDTVSLKEKYVFGIKNTLEYLSRYYL</sequence>
<dbReference type="KEGG" id="naer:MJ1_0730"/>
<accession>A0A915SLC4</accession>
<name>A0A915SLC4_9ARCH</name>
<evidence type="ECO:0000313" key="2">
    <source>
        <dbReference type="Proteomes" id="UP001055553"/>
    </source>
</evidence>
<keyword evidence="2" id="KW-1185">Reference proteome</keyword>
<dbReference type="AlphaFoldDB" id="A0A915SLC4"/>
<evidence type="ECO:0000313" key="1">
    <source>
        <dbReference type="EMBL" id="BBL45871.1"/>
    </source>
</evidence>
<dbReference type="Proteomes" id="UP001055553">
    <property type="component" value="Chromosome"/>
</dbReference>
<organism evidence="1 2">
    <name type="scientific">Nanobdella aerobiophila</name>
    <dbReference type="NCBI Taxonomy" id="2586965"/>
    <lineage>
        <taxon>Archaea</taxon>
        <taxon>Nanobdellota</taxon>
        <taxon>Nanobdellia</taxon>
        <taxon>Nanobdellales</taxon>
        <taxon>Nanobdellaceae</taxon>
        <taxon>Nanobdella</taxon>
    </lineage>
</organism>
<gene>
    <name evidence="1" type="ORF">MJ1_0730</name>
</gene>
<proteinExistence type="predicted"/>
<dbReference type="GeneID" id="74568670"/>
<dbReference type="EMBL" id="AP019769">
    <property type="protein sequence ID" value="BBL45871.1"/>
    <property type="molecule type" value="Genomic_DNA"/>
</dbReference>